<evidence type="ECO:0000256" key="3">
    <source>
        <dbReference type="ARBA" id="ARBA00022821"/>
    </source>
</evidence>
<dbReference type="PROSITE" id="PS51153">
    <property type="entry name" value="RPW8"/>
    <property type="match status" value="2"/>
</dbReference>
<dbReference type="Proteomes" id="UP000824890">
    <property type="component" value="Unassembled WGS sequence"/>
</dbReference>
<dbReference type="InterPro" id="IPR042197">
    <property type="entry name" value="Apaf_helical"/>
</dbReference>
<organism evidence="6 7">
    <name type="scientific">Brassica napus</name>
    <name type="common">Rape</name>
    <dbReference type="NCBI Taxonomy" id="3708"/>
    <lineage>
        <taxon>Eukaryota</taxon>
        <taxon>Viridiplantae</taxon>
        <taxon>Streptophyta</taxon>
        <taxon>Embryophyta</taxon>
        <taxon>Tracheophyta</taxon>
        <taxon>Spermatophyta</taxon>
        <taxon>Magnoliopsida</taxon>
        <taxon>eudicotyledons</taxon>
        <taxon>Gunneridae</taxon>
        <taxon>Pentapetalae</taxon>
        <taxon>rosids</taxon>
        <taxon>malvids</taxon>
        <taxon>Brassicales</taxon>
        <taxon>Brassicaceae</taxon>
        <taxon>Brassiceae</taxon>
        <taxon>Brassica</taxon>
    </lineage>
</organism>
<dbReference type="Pfam" id="PF00931">
    <property type="entry name" value="NB-ARC"/>
    <property type="match status" value="1"/>
</dbReference>
<dbReference type="SUPFAM" id="SSF52058">
    <property type="entry name" value="L domain-like"/>
    <property type="match status" value="1"/>
</dbReference>
<dbReference type="EMBL" id="JAGKQM010000007">
    <property type="protein sequence ID" value="KAH0918362.1"/>
    <property type="molecule type" value="Genomic_DNA"/>
</dbReference>
<dbReference type="Gene3D" id="1.10.10.10">
    <property type="entry name" value="Winged helix-like DNA-binding domain superfamily/Winged helix DNA-binding domain"/>
    <property type="match status" value="1"/>
</dbReference>
<dbReference type="InterPro" id="IPR002182">
    <property type="entry name" value="NB-ARC"/>
</dbReference>
<dbReference type="Gene3D" id="3.40.50.300">
    <property type="entry name" value="P-loop containing nucleotide triphosphate hydrolases"/>
    <property type="match status" value="2"/>
</dbReference>
<accession>A0ABQ8CMS4</accession>
<sequence>MEEVNGYKITLLTLWWVYVETPGEDSISVSIETTGAVEVKGALALVTTFRFQEEGRLLDALLIPWVPETRPSEEGPSRKPVGTMGSEHAENFGAEDSESPSSLSPIDSLILERRRGSFVILVKRIEDSALFSSMPCWTRFTQGITSQQSEMKKEKKKKRARMSEMIGGAVVAEGLKQLIAEAKKFKNFKPLSKELISTMEELVPLTETINCLQNQQNLDAGELKGLMERIEKAKIVVRKCQDVPFLKRSLATREIEQVNKDMLNYCQIVIQLIQSKNQLQSMEANNNNFQTVFKKLDQLSAPAPAFRQLCSVPELKTAPVGFALPLMMLKKKLLDAAVVRLVVSAPAGCGKTTLVRHLCHDQDIKRKFQHIFYSVVSSTPNFRKIVQRLLEHNGHQAPTFDNDTQAANVLKTLLEELDGNDQILLVLDDVWSAGAPSFLENFPTDIPNLKILLTSRFNSLDFGDTFKLEPLKKEHAKTLLIQYASRPDHASDAEYERLFQKILERCAGFPLLIKVIGGSLRKQSLNQWQGQVIEWSGGGSVLNSREVIERLKPSFDALDSNLKQCFLDMGLFLEDQVIRAWMITDIWAELYGGNGKTEKDKIIVSVKYLEDLASHNLLDLVPLGKKEHEDGFYNDFLVTQHDILRELAINQNKSEAILELKRKRLTLEIRDNRFPDWCLNSIHPVVVNASLLSIFTDNEFSSPWFEMDCPNVEALVLNISSSNYALPSFIATMKKLKVVIIINHGPGPATLTNLSCLSSLPKLKRIRLEKVAITFLDILQLQLVSLKKMFFVMCSFGEVSNDKNEIDVSKALSSLQEIDIDYCYDLEKLPNWISEAVSLQSLSITNCHKLSTLPEAIGNLSKLELLRLSSCINLTELPETIVRLSNLQFLDISDCLGLRKLPVEIGRLKKLKKISMNKCWKCELPDSVKNLENLEVKCDEETAVVLWKGLEQKMINLKVQVEEREHNLNLLRLFLVSIFSTAKVAEEKTGHDLHLFQSINYLSATGNVNFRLGIKVVHVIIKIKIATELVVDAGVGAVASEILKVVITEAKLVLAFKSVSKDLASTMEELVPIVREIEQTQGVEEVEELKTLKDTIDKARVVVEECKSVKKWEIHLKHYYTRRVYKINKKMLDFCQDRSYGCSPRVYTKLSSVPKIDDKVLDDSLDRLLVSAFPGCGKTTLVTHLCHNQKIKDKFNHIFYSLVSGTPNFRKIVQNLLQHNALLLHVAPRPYNAPQAEYEELLQKILKRCSGLPLVIEVVGVPLKGKPLYYWKGQVGSWSEGKTILRNPRPSVLECLEPSFTALEPHLKDCFMDMGSFLEDQKIRASVIIDIWVELYGKGTPDSSFEYMKYLHDLASQNLLRLIPLGRNDHEDCFYNELLVTQHDILRELAIHESKSEAVLERKRLSLVIQGDDYPDLSLSKRESTRFLSVSADDLFSSSWEEMDSFQFPNVEALLLNISSSNYALPRFIDTMQKLKVVIIINHGPGPAILTNLSCLSSLKKLKRIRLDKVSITFLDILQLQLVSLKKLSLFMCCFGEVSHDKNEIDVSKALSSLQEMDLDYCYDLEKLPNWISEALPLEIGRLEKLKKISMNKCWKCELPDSVRNLENLEVKCDEETAVVLWKLLKLKMRNLDVQVEETEHNLNLLRHCH</sequence>
<gene>
    <name evidence="6" type="ORF">HID58_026022</name>
</gene>
<evidence type="ECO:0000256" key="1">
    <source>
        <dbReference type="ARBA" id="ARBA00008894"/>
    </source>
</evidence>
<proteinExistence type="inferred from homology"/>
<dbReference type="PANTHER" id="PTHR36766:SF3">
    <property type="entry name" value="RPW8 DOMAIN-CONTAINING PROTEIN"/>
    <property type="match status" value="1"/>
</dbReference>
<dbReference type="Pfam" id="PF23598">
    <property type="entry name" value="LRR_14"/>
    <property type="match status" value="1"/>
</dbReference>
<dbReference type="InterPro" id="IPR027417">
    <property type="entry name" value="P-loop_NTPase"/>
</dbReference>
<dbReference type="SUPFAM" id="SSF52540">
    <property type="entry name" value="P-loop containing nucleoside triphosphate hydrolases"/>
    <property type="match status" value="2"/>
</dbReference>
<comment type="similarity">
    <text evidence="1">Belongs to the disease resistance NB-LRR family.</text>
</comment>
<dbReference type="InterPro" id="IPR008808">
    <property type="entry name" value="Powdery_mildew-R_dom"/>
</dbReference>
<dbReference type="InterPro" id="IPR032675">
    <property type="entry name" value="LRR_dom_sf"/>
</dbReference>
<evidence type="ECO:0000256" key="2">
    <source>
        <dbReference type="ARBA" id="ARBA00022737"/>
    </source>
</evidence>
<feature type="domain" description="RPW8" evidence="5">
    <location>
        <begin position="156"/>
        <end position="304"/>
    </location>
</feature>
<name>A0ABQ8CMS4_BRANA</name>
<dbReference type="InterPro" id="IPR036388">
    <property type="entry name" value="WH-like_DNA-bd_sf"/>
</dbReference>
<dbReference type="Pfam" id="PF05659">
    <property type="entry name" value="RPW8"/>
    <property type="match status" value="2"/>
</dbReference>
<feature type="region of interest" description="Disordered" evidence="4">
    <location>
        <begin position="69"/>
        <end position="103"/>
    </location>
</feature>
<protein>
    <recommendedName>
        <fullName evidence="5">RPW8 domain-containing protein</fullName>
    </recommendedName>
</protein>
<evidence type="ECO:0000259" key="5">
    <source>
        <dbReference type="PROSITE" id="PS51153"/>
    </source>
</evidence>
<reference evidence="6 7" key="1">
    <citation type="submission" date="2021-05" db="EMBL/GenBank/DDBJ databases">
        <title>Genome Assembly of Synthetic Allotetraploid Brassica napus Reveals Homoeologous Exchanges between Subgenomes.</title>
        <authorList>
            <person name="Davis J.T."/>
        </authorList>
    </citation>
    <scope>NUCLEOTIDE SEQUENCE [LARGE SCALE GENOMIC DNA]</scope>
    <source>
        <strain evidence="7">cv. Da-Ae</strain>
        <tissue evidence="6">Seedling</tissue>
    </source>
</reference>
<evidence type="ECO:0000256" key="4">
    <source>
        <dbReference type="SAM" id="MobiDB-lite"/>
    </source>
</evidence>
<keyword evidence="7" id="KW-1185">Reference proteome</keyword>
<evidence type="ECO:0000313" key="7">
    <source>
        <dbReference type="Proteomes" id="UP000824890"/>
    </source>
</evidence>
<dbReference type="SUPFAM" id="SSF52047">
    <property type="entry name" value="RNI-like"/>
    <property type="match status" value="1"/>
</dbReference>
<evidence type="ECO:0000313" key="6">
    <source>
        <dbReference type="EMBL" id="KAH0918362.1"/>
    </source>
</evidence>
<keyword evidence="3" id="KW-0611">Plant defense</keyword>
<comment type="caution">
    <text evidence="6">The sequence shown here is derived from an EMBL/GenBank/DDBJ whole genome shotgun (WGS) entry which is preliminary data.</text>
</comment>
<dbReference type="InterPro" id="IPR055414">
    <property type="entry name" value="LRR_R13L4/SHOC2-like"/>
</dbReference>
<keyword evidence="2" id="KW-0677">Repeat</keyword>
<dbReference type="PANTHER" id="PTHR36766">
    <property type="entry name" value="PLANT BROAD-SPECTRUM MILDEW RESISTANCE PROTEIN RPW8"/>
    <property type="match status" value="1"/>
</dbReference>
<feature type="domain" description="RPW8" evidence="5">
    <location>
        <begin position="1024"/>
        <end position="1173"/>
    </location>
</feature>
<dbReference type="Gene3D" id="3.80.10.10">
    <property type="entry name" value="Ribonuclease Inhibitor"/>
    <property type="match status" value="2"/>
</dbReference>
<dbReference type="PRINTS" id="PR00364">
    <property type="entry name" value="DISEASERSIST"/>
</dbReference>
<dbReference type="Gene3D" id="1.10.8.430">
    <property type="entry name" value="Helical domain of apoptotic protease-activating factors"/>
    <property type="match status" value="1"/>
</dbReference>